<feature type="transmembrane region" description="Helical" evidence="1">
    <location>
        <begin position="274"/>
        <end position="295"/>
    </location>
</feature>
<comment type="caution">
    <text evidence="2">The sequence shown here is derived from an EMBL/GenBank/DDBJ whole genome shotgun (WGS) entry which is preliminary data.</text>
</comment>
<sequence length="364" mass="39378">MPSLSLLPRQDWTRSSRCSATIITGLHAHLVGGTGTNQTDLAPSAILSVLSFVAIVAVGWRYRQYRAHAILVVAVGCFCLGVAFALHASIANTSPAHRKLDTLAAEQTFFLFALTFLLWGQILTARTFVTRASWTHWPSTVLTFAAVMLLVPLIVGTVAFTGTNFRLATAGGGQTPLKYSQMRVASATLELVATVLTAILIPLAKVVAPELPSRELGLLDLSAWCLFVPALCTIIGVGVPAERSKQTDQALPLFRSSDLFCIAAITDDSSPLTFFYLSFGFFTLLSVALLLAVPLPQWGFGLPARNLVGTRAPEVQEAADADAWAEEARLREVEEARLLRKAKDIAAAENEARGRYDDWSLNLH</sequence>
<keyword evidence="1" id="KW-1133">Transmembrane helix</keyword>
<feature type="transmembrane region" description="Helical" evidence="1">
    <location>
        <begin position="69"/>
        <end position="90"/>
    </location>
</feature>
<reference evidence="2 3" key="1">
    <citation type="submission" date="2020-11" db="EMBL/GenBank/DDBJ databases">
        <title>Kefir isolates.</title>
        <authorList>
            <person name="Marcisauskas S."/>
            <person name="Kim Y."/>
            <person name="Blasche S."/>
        </authorList>
    </citation>
    <scope>NUCLEOTIDE SEQUENCE [LARGE SCALE GENOMIC DNA]</scope>
    <source>
        <strain evidence="2 3">KR</strain>
    </source>
</reference>
<keyword evidence="1" id="KW-0812">Transmembrane</keyword>
<proteinExistence type="predicted"/>
<evidence type="ECO:0000313" key="2">
    <source>
        <dbReference type="EMBL" id="KAG0662917.1"/>
    </source>
</evidence>
<keyword evidence="3" id="KW-1185">Reference proteome</keyword>
<feature type="transmembrane region" description="Helical" evidence="1">
    <location>
        <begin position="216"/>
        <end position="239"/>
    </location>
</feature>
<dbReference type="OrthoDB" id="2528019at2759"/>
<dbReference type="EMBL" id="PUHQ01000023">
    <property type="protein sequence ID" value="KAG0662917.1"/>
    <property type="molecule type" value="Genomic_DNA"/>
</dbReference>
<gene>
    <name evidence="2" type="ORF">C6P46_003005</name>
</gene>
<feature type="transmembrane region" description="Helical" evidence="1">
    <location>
        <begin position="182"/>
        <end position="204"/>
    </location>
</feature>
<feature type="transmembrane region" description="Helical" evidence="1">
    <location>
        <begin position="141"/>
        <end position="162"/>
    </location>
</feature>
<feature type="transmembrane region" description="Helical" evidence="1">
    <location>
        <begin position="41"/>
        <end position="62"/>
    </location>
</feature>
<protein>
    <recommendedName>
        <fullName evidence="4">Proteophosphoglycan ppg4</fullName>
    </recommendedName>
</protein>
<name>A0A9P6W5S2_RHOMI</name>
<keyword evidence="1" id="KW-0472">Membrane</keyword>
<dbReference type="AlphaFoldDB" id="A0A9P6W5S2"/>
<dbReference type="Proteomes" id="UP000777482">
    <property type="component" value="Unassembled WGS sequence"/>
</dbReference>
<accession>A0A9P6W5S2</accession>
<organism evidence="2 3">
    <name type="scientific">Rhodotorula mucilaginosa</name>
    <name type="common">Yeast</name>
    <name type="synonym">Rhodotorula rubra</name>
    <dbReference type="NCBI Taxonomy" id="5537"/>
    <lineage>
        <taxon>Eukaryota</taxon>
        <taxon>Fungi</taxon>
        <taxon>Dikarya</taxon>
        <taxon>Basidiomycota</taxon>
        <taxon>Pucciniomycotina</taxon>
        <taxon>Microbotryomycetes</taxon>
        <taxon>Sporidiobolales</taxon>
        <taxon>Sporidiobolaceae</taxon>
        <taxon>Rhodotorula</taxon>
    </lineage>
</organism>
<evidence type="ECO:0000256" key="1">
    <source>
        <dbReference type="SAM" id="Phobius"/>
    </source>
</evidence>
<evidence type="ECO:0000313" key="3">
    <source>
        <dbReference type="Proteomes" id="UP000777482"/>
    </source>
</evidence>
<feature type="transmembrane region" description="Helical" evidence="1">
    <location>
        <begin position="110"/>
        <end position="129"/>
    </location>
</feature>
<evidence type="ECO:0008006" key="4">
    <source>
        <dbReference type="Google" id="ProtNLM"/>
    </source>
</evidence>